<organism evidence="1 2">
    <name type="scientific">Duganella sacchari</name>
    <dbReference type="NCBI Taxonomy" id="551987"/>
    <lineage>
        <taxon>Bacteria</taxon>
        <taxon>Pseudomonadati</taxon>
        <taxon>Pseudomonadota</taxon>
        <taxon>Betaproteobacteria</taxon>
        <taxon>Burkholderiales</taxon>
        <taxon>Oxalobacteraceae</taxon>
        <taxon>Telluria group</taxon>
        <taxon>Duganella</taxon>
    </lineage>
</organism>
<sequence>MLNGVDPVASLRCVLANIVAYAVNQVDDFPTVGVQSLISKEGGVQIGTAAGVQ</sequence>
<dbReference type="Proteomes" id="UP000184339">
    <property type="component" value="Unassembled WGS sequence"/>
</dbReference>
<keyword evidence="2" id="KW-1185">Reference proteome</keyword>
<dbReference type="EMBL" id="FRCX01000026">
    <property type="protein sequence ID" value="SHN44761.1"/>
    <property type="molecule type" value="Genomic_DNA"/>
</dbReference>
<name>A0A1M7RF29_9BURK</name>
<dbReference type="AlphaFoldDB" id="A0A1M7RF29"/>
<protein>
    <submittedName>
        <fullName evidence="1">Uncharacterized protein</fullName>
    </submittedName>
</protein>
<dbReference type="STRING" id="551987.SAMN05192549_1266"/>
<gene>
    <name evidence="1" type="ORF">SAMN05192549_1266</name>
</gene>
<reference evidence="2" key="1">
    <citation type="submission" date="2016-11" db="EMBL/GenBank/DDBJ databases">
        <authorList>
            <person name="Varghese N."/>
            <person name="Submissions S."/>
        </authorList>
    </citation>
    <scope>NUCLEOTIDE SEQUENCE [LARGE SCALE GENOMIC DNA]</scope>
    <source>
        <strain evidence="2">Sac-22</strain>
    </source>
</reference>
<accession>A0A1M7RF29</accession>
<proteinExistence type="predicted"/>
<evidence type="ECO:0000313" key="1">
    <source>
        <dbReference type="EMBL" id="SHN44761.1"/>
    </source>
</evidence>
<evidence type="ECO:0000313" key="2">
    <source>
        <dbReference type="Proteomes" id="UP000184339"/>
    </source>
</evidence>